<dbReference type="OrthoDB" id="166175at2"/>
<feature type="transmembrane region" description="Helical" evidence="1">
    <location>
        <begin position="99"/>
        <end position="120"/>
    </location>
</feature>
<feature type="transmembrane region" description="Helical" evidence="1">
    <location>
        <begin position="7"/>
        <end position="24"/>
    </location>
</feature>
<evidence type="ECO:0000313" key="2">
    <source>
        <dbReference type="EMBL" id="AMU86991.1"/>
    </source>
</evidence>
<dbReference type="RefSeq" id="WP_034376293.1">
    <property type="nucleotide sequence ID" value="NZ_AP024514.1"/>
</dbReference>
<keyword evidence="1" id="KW-0812">Transmembrane</keyword>
<gene>
    <name evidence="2" type="ORF">Dm11a5_1165</name>
</gene>
<evidence type="ECO:0000313" key="3">
    <source>
        <dbReference type="Proteomes" id="UP000076394"/>
    </source>
</evidence>
<dbReference type="PATRIC" id="fig|61435.13.peg.1188"/>
<feature type="transmembrane region" description="Helical" evidence="1">
    <location>
        <begin position="67"/>
        <end position="87"/>
    </location>
</feature>
<name>A0A142VBK3_9CHLR</name>
<reference evidence="2 3" key="1">
    <citation type="submission" date="2015-03" db="EMBL/GenBank/DDBJ databases">
        <title>Genomic characterization of Dehalococcoides mccartyi strain 11a5, an unusal plasmid-containing chloroethene dechlorinator.</title>
        <authorList>
            <person name="Zhao S."/>
            <person name="Ding C."/>
            <person name="He J."/>
        </authorList>
    </citation>
    <scope>NUCLEOTIDE SEQUENCE [LARGE SCALE GENOMIC DNA]</scope>
    <source>
        <strain evidence="2 3">11a5</strain>
    </source>
</reference>
<evidence type="ECO:0000256" key="1">
    <source>
        <dbReference type="SAM" id="Phobius"/>
    </source>
</evidence>
<dbReference type="EMBL" id="CP011127">
    <property type="protein sequence ID" value="AMU86991.1"/>
    <property type="molecule type" value="Genomic_DNA"/>
</dbReference>
<organism evidence="2 3">
    <name type="scientific">Dehalococcoides mccartyi</name>
    <dbReference type="NCBI Taxonomy" id="61435"/>
    <lineage>
        <taxon>Bacteria</taxon>
        <taxon>Bacillati</taxon>
        <taxon>Chloroflexota</taxon>
        <taxon>Dehalococcoidia</taxon>
        <taxon>Dehalococcoidales</taxon>
        <taxon>Dehalococcoidaceae</taxon>
        <taxon>Dehalococcoides</taxon>
    </lineage>
</organism>
<accession>A0A142VBK3</accession>
<proteinExistence type="predicted"/>
<dbReference type="InterPro" id="IPR019235">
    <property type="entry name" value="DUF2178_TM"/>
</dbReference>
<protein>
    <submittedName>
        <fullName evidence="2">Putative membrane protein</fullName>
    </submittedName>
</protein>
<keyword evidence="1" id="KW-0472">Membrane</keyword>
<dbReference type="AlphaFoldDB" id="A0A142VBK3"/>
<dbReference type="Proteomes" id="UP000076394">
    <property type="component" value="Chromosome"/>
</dbReference>
<sequence>MSIKNFRYLVILLSVIMGIGIGWATASGAYLFGLLIVPIFIGLSVFLKSQVRGVLADERQYRIQEKAASFTIRIFGPVVGIAPLIYLMINEDAASSPEYWLLVGMALFFILLYDLANLYYRSKM</sequence>
<keyword evidence="1" id="KW-1133">Transmembrane helix</keyword>
<feature type="transmembrane region" description="Helical" evidence="1">
    <location>
        <begin position="30"/>
        <end position="47"/>
    </location>
</feature>
<dbReference type="Pfam" id="PF09946">
    <property type="entry name" value="DUF2178"/>
    <property type="match status" value="1"/>
</dbReference>